<dbReference type="AlphaFoldDB" id="A0A7G9B1K3"/>
<sequence length="58" mass="6392">MAALHDISEDESVNIKVRADIKRWMVEMVYGKAAQAMDMSGEMAFKPVVFGGESDIAD</sequence>
<keyword evidence="2" id="KW-1185">Reference proteome</keyword>
<proteinExistence type="predicted"/>
<reference evidence="1 2" key="1">
    <citation type="submission" date="2020-08" db="EMBL/GenBank/DDBJ databases">
        <authorList>
            <person name="Liu C."/>
            <person name="Sun Q."/>
        </authorList>
    </citation>
    <scope>NUCLEOTIDE SEQUENCE [LARGE SCALE GENOMIC DNA]</scope>
    <source>
        <strain evidence="1 2">NSJ-62</strain>
    </source>
</reference>
<protein>
    <submittedName>
        <fullName evidence="1">Uncharacterized protein</fullName>
    </submittedName>
</protein>
<name>A0A7G9B1K3_9FIRM</name>
<accession>A0A7G9B1K3</accession>
<evidence type="ECO:0000313" key="2">
    <source>
        <dbReference type="Proteomes" id="UP000515960"/>
    </source>
</evidence>
<gene>
    <name evidence="1" type="ORF">H8790_07995</name>
</gene>
<dbReference type="EMBL" id="CP060490">
    <property type="protein sequence ID" value="QNL43434.1"/>
    <property type="molecule type" value="Genomic_DNA"/>
</dbReference>
<dbReference type="KEGG" id="ohi:H8790_07995"/>
<organism evidence="1 2">
    <name type="scientific">Oscillibacter hominis</name>
    <dbReference type="NCBI Taxonomy" id="2763056"/>
    <lineage>
        <taxon>Bacteria</taxon>
        <taxon>Bacillati</taxon>
        <taxon>Bacillota</taxon>
        <taxon>Clostridia</taxon>
        <taxon>Eubacteriales</taxon>
        <taxon>Oscillospiraceae</taxon>
        <taxon>Oscillibacter</taxon>
    </lineage>
</organism>
<evidence type="ECO:0000313" key="1">
    <source>
        <dbReference type="EMBL" id="QNL43434.1"/>
    </source>
</evidence>
<dbReference type="RefSeq" id="WP_187332025.1">
    <property type="nucleotide sequence ID" value="NZ_CP060490.1"/>
</dbReference>
<dbReference type="Proteomes" id="UP000515960">
    <property type="component" value="Chromosome"/>
</dbReference>